<sequence length="408" mass="43657">MIMAAFVFEAAEGGAATIQRLPPADETLPIFLVEGELLPGDQYVFQEVISDVPVGIVLLSSPGGSLDAGIEIGKLIRLRGLGTVVIDGTECLSACALAWLGGQPRAMQPNAMIGFHAAYVERNGAKHETGVGNARVGAYLTKLGLNEAAIDFVTRPGPYQMAELTPDRARYLGIMVRVLEPAAAPESPEPRALEDAAVAFVVEHMEAGSRQNAAQARYSAETRYADVVDYYGQKALPREKVVASIAAYIGRYPVRSLQVRGTPTAKCERSVCAVSGVADFAAEATARNVRVSGSVEFTLVLVDAGAGAFRIVSETSEAVRSTTEPIDRRAAETVRRVQEELDRLGCQPGPVDGVWGARSRAALERFNSATGTQLSPHRLSPSTVMTLKAERDGACVKSAFRRHRESMR</sequence>
<name>A0A8B2NRU5_9HYPH</name>
<dbReference type="Pfam" id="PF01471">
    <property type="entry name" value="PG_binding_1"/>
    <property type="match status" value="1"/>
</dbReference>
<dbReference type="AlphaFoldDB" id="A0A8B2NRU5"/>
<dbReference type="Gene3D" id="3.90.226.10">
    <property type="entry name" value="2-enoyl-CoA Hydratase, Chain A, domain 1"/>
    <property type="match status" value="1"/>
</dbReference>
<dbReference type="InterPro" id="IPR036366">
    <property type="entry name" value="PGBDSf"/>
</dbReference>
<dbReference type="Proteomes" id="UP000249590">
    <property type="component" value="Unassembled WGS sequence"/>
</dbReference>
<comment type="caution">
    <text evidence="2">The sequence shown here is derived from an EMBL/GenBank/DDBJ whole genome shotgun (WGS) entry which is preliminary data.</text>
</comment>
<evidence type="ECO:0000259" key="1">
    <source>
        <dbReference type="Pfam" id="PF01471"/>
    </source>
</evidence>
<evidence type="ECO:0000313" key="2">
    <source>
        <dbReference type="EMBL" id="RAI01030.1"/>
    </source>
</evidence>
<reference evidence="2 3" key="1">
    <citation type="submission" date="2018-05" db="EMBL/GenBank/DDBJ databases">
        <title>Acuticoccus sediminis sp. nov., isolated from deep-sea sediment of Indian Ocean.</title>
        <authorList>
            <person name="Liu X."/>
            <person name="Lai Q."/>
            <person name="Du Y."/>
            <person name="Sun F."/>
            <person name="Zhang X."/>
            <person name="Wang S."/>
            <person name="Shao Z."/>
        </authorList>
    </citation>
    <scope>NUCLEOTIDE SEQUENCE [LARGE SCALE GENOMIC DNA]</scope>
    <source>
        <strain evidence="2 3">PTG4-2</strain>
    </source>
</reference>
<dbReference type="EMBL" id="QHHQ01000003">
    <property type="protein sequence ID" value="RAI01030.1"/>
    <property type="molecule type" value="Genomic_DNA"/>
</dbReference>
<proteinExistence type="predicted"/>
<dbReference type="InterPro" id="IPR029045">
    <property type="entry name" value="ClpP/crotonase-like_dom_sf"/>
</dbReference>
<evidence type="ECO:0000313" key="3">
    <source>
        <dbReference type="Proteomes" id="UP000249590"/>
    </source>
</evidence>
<dbReference type="InterPro" id="IPR002477">
    <property type="entry name" value="Peptidoglycan-bd-like"/>
</dbReference>
<dbReference type="Gene3D" id="1.10.101.10">
    <property type="entry name" value="PGBD-like superfamily/PGBD"/>
    <property type="match status" value="1"/>
</dbReference>
<gene>
    <name evidence="2" type="ORF">DLJ53_17565</name>
</gene>
<dbReference type="RefSeq" id="WP_111347577.1">
    <property type="nucleotide sequence ID" value="NZ_QHHQ01000003.1"/>
</dbReference>
<dbReference type="InterPro" id="IPR036365">
    <property type="entry name" value="PGBD-like_sf"/>
</dbReference>
<protein>
    <recommendedName>
        <fullName evidence="1">Peptidoglycan binding-like domain-containing protein</fullName>
    </recommendedName>
</protein>
<organism evidence="2 3">
    <name type="scientific">Acuticoccus sediminis</name>
    <dbReference type="NCBI Taxonomy" id="2184697"/>
    <lineage>
        <taxon>Bacteria</taxon>
        <taxon>Pseudomonadati</taxon>
        <taxon>Pseudomonadota</taxon>
        <taxon>Alphaproteobacteria</taxon>
        <taxon>Hyphomicrobiales</taxon>
        <taxon>Amorphaceae</taxon>
        <taxon>Acuticoccus</taxon>
    </lineage>
</organism>
<feature type="domain" description="Peptidoglycan binding-like" evidence="1">
    <location>
        <begin position="332"/>
        <end position="369"/>
    </location>
</feature>
<dbReference type="SUPFAM" id="SSF52096">
    <property type="entry name" value="ClpP/crotonase"/>
    <property type="match status" value="1"/>
</dbReference>
<keyword evidence="3" id="KW-1185">Reference proteome</keyword>
<accession>A0A8B2NRU5</accession>
<dbReference type="SUPFAM" id="SSF47090">
    <property type="entry name" value="PGBD-like"/>
    <property type="match status" value="1"/>
</dbReference>
<dbReference type="OrthoDB" id="1522627at2"/>